<dbReference type="SUPFAM" id="SSF53098">
    <property type="entry name" value="Ribonuclease H-like"/>
    <property type="match status" value="1"/>
</dbReference>
<evidence type="ECO:0000256" key="2">
    <source>
        <dbReference type="ARBA" id="ARBA00022723"/>
    </source>
</evidence>
<dbReference type="PANTHER" id="PTHR46481:SF10">
    <property type="entry name" value="ZINC FINGER BED DOMAIN-CONTAINING PROTEIN 39"/>
    <property type="match status" value="1"/>
</dbReference>
<name>A0AAV1Q8U3_SCOSC</name>
<evidence type="ECO:0000256" key="5">
    <source>
        <dbReference type="ARBA" id="ARBA00023242"/>
    </source>
</evidence>
<reference evidence="6 7" key="1">
    <citation type="submission" date="2024-01" db="EMBL/GenBank/DDBJ databases">
        <authorList>
            <person name="Alioto T."/>
            <person name="Alioto T."/>
            <person name="Gomez Garrido J."/>
        </authorList>
    </citation>
    <scope>NUCLEOTIDE SEQUENCE [LARGE SCALE GENOMIC DNA]</scope>
</reference>
<dbReference type="PANTHER" id="PTHR46481">
    <property type="entry name" value="ZINC FINGER BED DOMAIN-CONTAINING PROTEIN 4"/>
    <property type="match status" value="1"/>
</dbReference>
<evidence type="ECO:0000256" key="4">
    <source>
        <dbReference type="ARBA" id="ARBA00022833"/>
    </source>
</evidence>
<dbReference type="AlphaFoldDB" id="A0AAV1Q8U3"/>
<dbReference type="InterPro" id="IPR052035">
    <property type="entry name" value="ZnF_BED_domain_contain"/>
</dbReference>
<dbReference type="Proteomes" id="UP001314229">
    <property type="component" value="Unassembled WGS sequence"/>
</dbReference>
<keyword evidence="7" id="KW-1185">Reference proteome</keyword>
<keyword evidence="4" id="KW-0862">Zinc</keyword>
<organism evidence="6 7">
    <name type="scientific">Scomber scombrus</name>
    <name type="common">Atlantic mackerel</name>
    <name type="synonym">Scomber vernalis</name>
    <dbReference type="NCBI Taxonomy" id="13677"/>
    <lineage>
        <taxon>Eukaryota</taxon>
        <taxon>Metazoa</taxon>
        <taxon>Chordata</taxon>
        <taxon>Craniata</taxon>
        <taxon>Vertebrata</taxon>
        <taxon>Euteleostomi</taxon>
        <taxon>Actinopterygii</taxon>
        <taxon>Neopterygii</taxon>
        <taxon>Teleostei</taxon>
        <taxon>Neoteleostei</taxon>
        <taxon>Acanthomorphata</taxon>
        <taxon>Pelagiaria</taxon>
        <taxon>Scombriformes</taxon>
        <taxon>Scombridae</taxon>
        <taxon>Scomber</taxon>
    </lineage>
</organism>
<keyword evidence="3" id="KW-0863">Zinc-finger</keyword>
<protein>
    <submittedName>
        <fullName evidence="6">Zinc finger BED domain-containing protein 1-like</fullName>
    </submittedName>
</protein>
<dbReference type="InterPro" id="IPR012337">
    <property type="entry name" value="RNaseH-like_sf"/>
</dbReference>
<dbReference type="SUPFAM" id="SSF140996">
    <property type="entry name" value="Hermes dimerisation domain"/>
    <property type="match status" value="1"/>
</dbReference>
<comment type="caution">
    <text evidence="6">The sequence shown here is derived from an EMBL/GenBank/DDBJ whole genome shotgun (WGS) entry which is preliminary data.</text>
</comment>
<dbReference type="GO" id="GO:0008270">
    <property type="term" value="F:zinc ion binding"/>
    <property type="evidence" value="ECO:0007669"/>
    <property type="project" value="UniProtKB-KW"/>
</dbReference>
<evidence type="ECO:0000313" key="6">
    <source>
        <dbReference type="EMBL" id="CAK6978991.1"/>
    </source>
</evidence>
<gene>
    <name evidence="6" type="ORF">FSCOSCO3_A033284</name>
</gene>
<evidence type="ECO:0000313" key="7">
    <source>
        <dbReference type="Proteomes" id="UP001314229"/>
    </source>
</evidence>
<comment type="subcellular location">
    <subcellularLocation>
        <location evidence="1">Nucleus</location>
    </subcellularLocation>
</comment>
<proteinExistence type="predicted"/>
<accession>A0AAV1Q8U3</accession>
<dbReference type="GO" id="GO:0005634">
    <property type="term" value="C:nucleus"/>
    <property type="evidence" value="ECO:0007669"/>
    <property type="project" value="UniProtKB-SubCell"/>
</dbReference>
<evidence type="ECO:0000256" key="3">
    <source>
        <dbReference type="ARBA" id="ARBA00022771"/>
    </source>
</evidence>
<sequence>MMPISIVDGTGFREFCQELELRYRIPSLGTITNRIEEMYNSTSDNIKELLKDQDVALTKDGWTYLATASYVTATAHWISGDWESYLLQQKQKLLGLKTEKLINHCPTRWNSTYDMICLVSEQQAAVSAVISRMELTTSEWSLMEKVQPFKVATEVLSTDKYPTASAVLPLKDVLLSQLNKQTPDEPEPPAPAIITDLKKRYSEEKGAFMLLNKAS</sequence>
<dbReference type="EMBL" id="CAWUFR010000535">
    <property type="protein sequence ID" value="CAK6978991.1"/>
    <property type="molecule type" value="Genomic_DNA"/>
</dbReference>
<keyword evidence="2" id="KW-0479">Metal-binding</keyword>
<evidence type="ECO:0000256" key="1">
    <source>
        <dbReference type="ARBA" id="ARBA00004123"/>
    </source>
</evidence>
<keyword evidence="5" id="KW-0539">Nucleus</keyword>